<keyword evidence="17" id="KW-1185">Reference proteome</keyword>
<accession>A0ABV7A4J8</accession>
<keyword evidence="10 11" id="KW-0449">Lipoprotein</keyword>
<proteinExistence type="inferred from homology"/>
<feature type="domain" description="PpiC" evidence="15">
    <location>
        <begin position="137"/>
        <end position="226"/>
    </location>
</feature>
<comment type="function">
    <text evidence="11">Plays a major role in protein secretion by helping the post-translocational extracellular folding of several secreted proteins.</text>
</comment>
<dbReference type="SUPFAM" id="SSF109998">
    <property type="entry name" value="Triger factor/SurA peptide-binding domain-like"/>
    <property type="match status" value="1"/>
</dbReference>
<dbReference type="HAMAP" id="MF_01145">
    <property type="entry name" value="Foldase_PrsA"/>
    <property type="match status" value="1"/>
</dbReference>
<comment type="caution">
    <text evidence="16">The sequence shown here is derived from an EMBL/GenBank/DDBJ whole genome shotgun (WGS) entry which is preliminary data.</text>
</comment>
<dbReference type="PANTHER" id="PTHR47245">
    <property type="entry name" value="PEPTIDYLPROLYL ISOMERASE"/>
    <property type="match status" value="1"/>
</dbReference>
<evidence type="ECO:0000256" key="13">
    <source>
        <dbReference type="SAM" id="MobiDB-lite"/>
    </source>
</evidence>
<evidence type="ECO:0000256" key="9">
    <source>
        <dbReference type="ARBA" id="ARBA00023235"/>
    </source>
</evidence>
<evidence type="ECO:0000256" key="7">
    <source>
        <dbReference type="ARBA" id="ARBA00023136"/>
    </source>
</evidence>
<keyword evidence="5 11" id="KW-0732">Signal</keyword>
<dbReference type="Pfam" id="PF13616">
    <property type="entry name" value="Rotamase_3"/>
    <property type="match status" value="1"/>
</dbReference>
<dbReference type="EMBL" id="JBHRRZ010000011">
    <property type="protein sequence ID" value="MFC2947946.1"/>
    <property type="molecule type" value="Genomic_DNA"/>
</dbReference>
<evidence type="ECO:0000256" key="14">
    <source>
        <dbReference type="SAM" id="SignalP"/>
    </source>
</evidence>
<dbReference type="InterPro" id="IPR023058">
    <property type="entry name" value="PPIase_PpiC_CS"/>
</dbReference>
<feature type="chain" id="PRO_5047341720" description="Foldase protein PrsA" evidence="14">
    <location>
        <begin position="24"/>
        <end position="325"/>
    </location>
</feature>
<dbReference type="PANTHER" id="PTHR47245:SF1">
    <property type="entry name" value="FOLDASE PROTEIN PRSA"/>
    <property type="match status" value="1"/>
</dbReference>
<evidence type="ECO:0000256" key="10">
    <source>
        <dbReference type="ARBA" id="ARBA00023288"/>
    </source>
</evidence>
<evidence type="ECO:0000256" key="11">
    <source>
        <dbReference type="HAMAP-Rule" id="MF_01145"/>
    </source>
</evidence>
<dbReference type="InterPro" id="IPR050245">
    <property type="entry name" value="PrsA_foldase"/>
</dbReference>
<feature type="signal peptide" evidence="14">
    <location>
        <begin position="1"/>
        <end position="23"/>
    </location>
</feature>
<keyword evidence="8 11" id="KW-0564">Palmitate</keyword>
<organism evidence="16 17">
    <name type="scientific">Virgibacillus sediminis</name>
    <dbReference type="NCBI Taxonomy" id="202260"/>
    <lineage>
        <taxon>Bacteria</taxon>
        <taxon>Bacillati</taxon>
        <taxon>Bacillota</taxon>
        <taxon>Bacilli</taxon>
        <taxon>Bacillales</taxon>
        <taxon>Bacillaceae</taxon>
        <taxon>Virgibacillus</taxon>
    </lineage>
</organism>
<comment type="catalytic activity">
    <reaction evidence="1 11">
        <text>[protein]-peptidylproline (omega=180) = [protein]-peptidylproline (omega=0)</text>
        <dbReference type="Rhea" id="RHEA:16237"/>
        <dbReference type="Rhea" id="RHEA-COMP:10747"/>
        <dbReference type="Rhea" id="RHEA-COMP:10748"/>
        <dbReference type="ChEBI" id="CHEBI:83833"/>
        <dbReference type="ChEBI" id="CHEBI:83834"/>
        <dbReference type="EC" id="5.2.1.8"/>
    </reaction>
</comment>
<dbReference type="Proteomes" id="UP001595387">
    <property type="component" value="Unassembled WGS sequence"/>
</dbReference>
<comment type="subcellular location">
    <subcellularLocation>
        <location evidence="2 11">Cell membrane</location>
        <topology evidence="2 11">Lipid-anchor</topology>
    </subcellularLocation>
</comment>
<keyword evidence="9 11" id="KW-0413">Isomerase</keyword>
<keyword evidence="12" id="KW-0175">Coiled coil</keyword>
<evidence type="ECO:0000256" key="3">
    <source>
        <dbReference type="ARBA" id="ARBA00006071"/>
    </source>
</evidence>
<evidence type="ECO:0000313" key="17">
    <source>
        <dbReference type="Proteomes" id="UP001595387"/>
    </source>
</evidence>
<dbReference type="RefSeq" id="WP_390304369.1">
    <property type="nucleotide sequence ID" value="NZ_JBHRRZ010000011.1"/>
</dbReference>
<dbReference type="InterPro" id="IPR027304">
    <property type="entry name" value="Trigger_fact/SurA_dom_sf"/>
</dbReference>
<feature type="compositionally biased region" description="Basic and acidic residues" evidence="13">
    <location>
        <begin position="298"/>
        <end position="325"/>
    </location>
</feature>
<dbReference type="EC" id="5.2.1.8" evidence="11"/>
<evidence type="ECO:0000256" key="6">
    <source>
        <dbReference type="ARBA" id="ARBA00023110"/>
    </source>
</evidence>
<evidence type="ECO:0000256" key="1">
    <source>
        <dbReference type="ARBA" id="ARBA00000971"/>
    </source>
</evidence>
<keyword evidence="4 11" id="KW-1003">Cell membrane</keyword>
<dbReference type="InterPro" id="IPR023059">
    <property type="entry name" value="Foldase_PrsA"/>
</dbReference>
<evidence type="ECO:0000256" key="4">
    <source>
        <dbReference type="ARBA" id="ARBA00022475"/>
    </source>
</evidence>
<dbReference type="InterPro" id="IPR046357">
    <property type="entry name" value="PPIase_dom_sf"/>
</dbReference>
<keyword evidence="7 11" id="KW-0472">Membrane</keyword>
<reference evidence="17" key="1">
    <citation type="journal article" date="2019" name="Int. J. Syst. Evol. Microbiol.">
        <title>The Global Catalogue of Microorganisms (GCM) 10K type strain sequencing project: providing services to taxonomists for standard genome sequencing and annotation.</title>
        <authorList>
            <consortium name="The Broad Institute Genomics Platform"/>
            <consortium name="The Broad Institute Genome Sequencing Center for Infectious Disease"/>
            <person name="Wu L."/>
            <person name="Ma J."/>
        </authorList>
    </citation>
    <scope>NUCLEOTIDE SEQUENCE [LARGE SCALE GENOMIC DNA]</scope>
    <source>
        <strain evidence="17">KCTC 13193</strain>
    </source>
</reference>
<evidence type="ECO:0000259" key="15">
    <source>
        <dbReference type="PROSITE" id="PS50198"/>
    </source>
</evidence>
<gene>
    <name evidence="11" type="primary">prsA</name>
    <name evidence="16" type="ORF">ACFODW_06270</name>
</gene>
<evidence type="ECO:0000256" key="5">
    <source>
        <dbReference type="ARBA" id="ARBA00022729"/>
    </source>
</evidence>
<evidence type="ECO:0000313" key="16">
    <source>
        <dbReference type="EMBL" id="MFC2947946.1"/>
    </source>
</evidence>
<dbReference type="Gene3D" id="3.10.50.40">
    <property type="match status" value="1"/>
</dbReference>
<evidence type="ECO:0000256" key="12">
    <source>
        <dbReference type="SAM" id="Coils"/>
    </source>
</evidence>
<dbReference type="PROSITE" id="PS50198">
    <property type="entry name" value="PPIC_PPIASE_2"/>
    <property type="match status" value="1"/>
</dbReference>
<dbReference type="InterPro" id="IPR000297">
    <property type="entry name" value="PPIase_PpiC"/>
</dbReference>
<dbReference type="PROSITE" id="PS51257">
    <property type="entry name" value="PROKAR_LIPOPROTEIN"/>
    <property type="match status" value="1"/>
</dbReference>
<dbReference type="GO" id="GO:0003755">
    <property type="term" value="F:peptidyl-prolyl cis-trans isomerase activity"/>
    <property type="evidence" value="ECO:0007669"/>
    <property type="project" value="UniProtKB-EC"/>
</dbReference>
<feature type="coiled-coil region" evidence="12">
    <location>
        <begin position="227"/>
        <end position="268"/>
    </location>
</feature>
<evidence type="ECO:0000256" key="8">
    <source>
        <dbReference type="ARBA" id="ARBA00023139"/>
    </source>
</evidence>
<dbReference type="SUPFAM" id="SSF54534">
    <property type="entry name" value="FKBP-like"/>
    <property type="match status" value="1"/>
</dbReference>
<sequence>MKKLAIAATLTAGVLTLAACSDASSETVVESEAGNITKEEFYEELKDRHGEAVLQELVTIKVLEDNYDVSEEEVEAELNAAKEQYGDNFEMVLQQSGFSSEDEYRNVIYLSLLQEAAMTEGIEVSEEEIKQRYERMQTEINAQHILVEDEETANEVKSKLEEGADFAKLAEEYSTDGSAQNGGDLGWFTAGDMVPEFEDAAYSMEEGEISDPVASDFGYHIIKVNEKRETEQEIGEYEEVKDQIRRDLKAAQIDMSAAQSKLDNLIQEANVDVQIEEFEGIFTPAEEAGSEADTEAGSGEKTEQSSEEKTEADSEEKTEQNTEKE</sequence>
<protein>
    <recommendedName>
        <fullName evidence="11">Foldase protein PrsA</fullName>
        <ecNumber evidence="11">5.2.1.8</ecNumber>
    </recommendedName>
</protein>
<feature type="region of interest" description="Disordered" evidence="13">
    <location>
        <begin position="279"/>
        <end position="325"/>
    </location>
</feature>
<keyword evidence="6 11" id="KW-0697">Rotamase</keyword>
<comment type="similarity">
    <text evidence="3 11">Belongs to the PrsA family.</text>
</comment>
<evidence type="ECO:0000256" key="2">
    <source>
        <dbReference type="ARBA" id="ARBA00004193"/>
    </source>
</evidence>
<dbReference type="PROSITE" id="PS01096">
    <property type="entry name" value="PPIC_PPIASE_1"/>
    <property type="match status" value="1"/>
</dbReference>
<name>A0ABV7A4J8_9BACI</name>